<dbReference type="CDD" id="cd07385">
    <property type="entry name" value="MPP_YkuE_C"/>
    <property type="match status" value="1"/>
</dbReference>
<feature type="domain" description="Calcineurin-like phosphoesterase" evidence="2">
    <location>
        <begin position="138"/>
        <end position="306"/>
    </location>
</feature>
<dbReference type="RefSeq" id="WP_008790572.1">
    <property type="nucleotide sequence ID" value="NZ_AKCB01000001.1"/>
</dbReference>
<dbReference type="GeneID" id="78228530"/>
<protein>
    <recommendedName>
        <fullName evidence="2">Calcineurin-like phosphoesterase domain-containing protein</fullName>
    </recommendedName>
</protein>
<sequence length="365" mass="42253">MYFIFRILPIIIMIPLAIYFYFFIKRICLCIFQNINKWHKIICALLAVVFVLPASSFFSFWAVVVLHLFAFAIIMDCIFVIYKKFHMTNQIFLKVYQIGVIPILCLFLMLGYGYWNMKNVLKIHYSVTTHKTITQDYRIAFLSDLHFGNTMNKSELEKYCQDISLQKPDIVMLGGDIVDEHTTYQEMKEAFEVLGQIENQYGIYYVYGNHDQALYLNSPHFTPSQLKKSIEEHHISILLDSQVNIQDEMTIIGRQDRSLGEREDTQQLIKNVNHENFILMLDHQPVDLQKNNELHVDLQLSGHTHGGQMFPVGLITSVLGFGEMNYGYQAMSDMTVIVSSGIAGWGYPLRTGSHSEYVIVDIVKE</sequence>
<dbReference type="eggNOG" id="COG1408">
    <property type="taxonomic scope" value="Bacteria"/>
</dbReference>
<keyword evidence="1" id="KW-1133">Transmembrane helix</keyword>
<dbReference type="EMBL" id="ADKX01000049">
    <property type="protein sequence ID" value="EFW03208.1"/>
    <property type="molecule type" value="Genomic_DNA"/>
</dbReference>
<dbReference type="Pfam" id="PF00149">
    <property type="entry name" value="Metallophos"/>
    <property type="match status" value="1"/>
</dbReference>
<dbReference type="InterPro" id="IPR029052">
    <property type="entry name" value="Metallo-depent_PP-like"/>
</dbReference>
<feature type="transmembrane region" description="Helical" evidence="1">
    <location>
        <begin position="94"/>
        <end position="115"/>
    </location>
</feature>
<dbReference type="AlphaFoldDB" id="E7GFE7"/>
<keyword evidence="4" id="KW-1185">Reference proteome</keyword>
<dbReference type="HOGENOM" id="CLU_025443_0_0_9"/>
<gene>
    <name evidence="3" type="ORF">HMPREF9488_03490</name>
</gene>
<feature type="transmembrane region" description="Helical" evidence="1">
    <location>
        <begin position="60"/>
        <end position="82"/>
    </location>
</feature>
<name>E7GFE7_9FIRM</name>
<feature type="transmembrane region" description="Helical" evidence="1">
    <location>
        <begin position="6"/>
        <end position="24"/>
    </location>
</feature>
<evidence type="ECO:0000256" key="1">
    <source>
        <dbReference type="SAM" id="Phobius"/>
    </source>
</evidence>
<evidence type="ECO:0000313" key="4">
    <source>
        <dbReference type="Proteomes" id="UP000003157"/>
    </source>
</evidence>
<dbReference type="InterPro" id="IPR004843">
    <property type="entry name" value="Calcineurin-like_PHP"/>
</dbReference>
<reference evidence="3 4" key="1">
    <citation type="submission" date="2010-12" db="EMBL/GenBank/DDBJ databases">
        <title>The Genome Sequence of Coprobacillus sp. strain 29_1.</title>
        <authorList>
            <consortium name="The Broad Institute Genome Sequencing Platform"/>
            <person name="Earl A."/>
            <person name="Ward D."/>
            <person name="Feldgarden M."/>
            <person name="Gevers D."/>
            <person name="Daigneault M."/>
            <person name="Sibley C.D."/>
            <person name="White A."/>
            <person name="Strauss J."/>
            <person name="Allen-Vercoe E."/>
            <person name="Young S.K."/>
            <person name="Zeng Q."/>
            <person name="Gargeya S."/>
            <person name="Fitzgerald M."/>
            <person name="Haas B."/>
            <person name="Abouelleil A."/>
            <person name="Alvarado L."/>
            <person name="Arachchi H.M."/>
            <person name="Berlin A."/>
            <person name="Brown A."/>
            <person name="Chapman S.B."/>
            <person name="Chen Z."/>
            <person name="Dunbar C."/>
            <person name="Freedman E."/>
            <person name="Gearin G."/>
            <person name="Gellesch M."/>
            <person name="Goldberg J."/>
            <person name="Griggs A."/>
            <person name="Gujja S."/>
            <person name="Heilman E."/>
            <person name="Heiman D."/>
            <person name="Howarth C."/>
            <person name="Larson L."/>
            <person name="Lui A."/>
            <person name="MacDonald P.J.P."/>
            <person name="Mehta T."/>
            <person name="Montmayeur A."/>
            <person name="Murphy C."/>
            <person name="Neiman D."/>
            <person name="Pearson M."/>
            <person name="Priest M."/>
            <person name="Roberts A."/>
            <person name="Saif S."/>
            <person name="Shea T."/>
            <person name="Shenoy N."/>
            <person name="Sisk P."/>
            <person name="Stolte C."/>
            <person name="Sykes S."/>
            <person name="White J."/>
            <person name="Yandava C."/>
            <person name="Nusbaum C."/>
            <person name="Birren B."/>
        </authorList>
    </citation>
    <scope>NUCLEOTIDE SEQUENCE [LARGE SCALE GENOMIC DNA]</scope>
    <source>
        <strain evidence="3 4">29_1</strain>
    </source>
</reference>
<dbReference type="GO" id="GO:0016787">
    <property type="term" value="F:hydrolase activity"/>
    <property type="evidence" value="ECO:0007669"/>
    <property type="project" value="InterPro"/>
</dbReference>
<accession>E7GFE7</accession>
<proteinExistence type="predicted"/>
<evidence type="ECO:0000259" key="2">
    <source>
        <dbReference type="Pfam" id="PF00149"/>
    </source>
</evidence>
<dbReference type="SUPFAM" id="SSF56300">
    <property type="entry name" value="Metallo-dependent phosphatases"/>
    <property type="match status" value="1"/>
</dbReference>
<feature type="transmembrane region" description="Helical" evidence="1">
    <location>
        <begin position="36"/>
        <end position="54"/>
    </location>
</feature>
<dbReference type="Gene3D" id="3.60.21.10">
    <property type="match status" value="1"/>
</dbReference>
<keyword evidence="1" id="KW-0812">Transmembrane</keyword>
<dbReference type="PANTHER" id="PTHR31302:SF0">
    <property type="entry name" value="TRANSMEMBRANE PROTEIN WITH METALLOPHOSPHOESTERASE DOMAIN"/>
    <property type="match status" value="1"/>
</dbReference>
<dbReference type="STRING" id="100884.GCA_000269565_00631"/>
<organism evidence="3 4">
    <name type="scientific">Coprobacillus cateniformis</name>
    <dbReference type="NCBI Taxonomy" id="100884"/>
    <lineage>
        <taxon>Bacteria</taxon>
        <taxon>Bacillati</taxon>
        <taxon>Bacillota</taxon>
        <taxon>Erysipelotrichia</taxon>
        <taxon>Erysipelotrichales</taxon>
        <taxon>Coprobacillaceae</taxon>
        <taxon>Coprobacillus</taxon>
    </lineage>
</organism>
<keyword evidence="1" id="KW-0472">Membrane</keyword>
<dbReference type="Proteomes" id="UP000003157">
    <property type="component" value="Unassembled WGS sequence"/>
</dbReference>
<dbReference type="PANTHER" id="PTHR31302">
    <property type="entry name" value="TRANSMEMBRANE PROTEIN WITH METALLOPHOSPHOESTERASE DOMAIN-RELATED"/>
    <property type="match status" value="1"/>
</dbReference>
<evidence type="ECO:0000313" key="3">
    <source>
        <dbReference type="EMBL" id="EFW03208.1"/>
    </source>
</evidence>
<dbReference type="OrthoDB" id="9780884at2"/>
<dbReference type="InterPro" id="IPR051158">
    <property type="entry name" value="Metallophosphoesterase_sf"/>
</dbReference>
<comment type="caution">
    <text evidence="3">The sequence shown here is derived from an EMBL/GenBank/DDBJ whole genome shotgun (WGS) entry which is preliminary data.</text>
</comment>